<dbReference type="EMBL" id="AP028217">
    <property type="protein sequence ID" value="BEI93870.1"/>
    <property type="molecule type" value="Genomic_DNA"/>
</dbReference>
<sequence length="162" mass="17367">MSTVKPAPPAPVPRATPTAAPAGTTKSARELTRVRFTIKTIDHKDTNLDTKLDMPSHMGTVVTDYEFTGGLEGSGRAAYVMLFLENGAEMDGQLVFTGKIDGRSGSVVFRVTGNCLASINLRLKIIPESATGELRDIHGDGWYSSDNPSSGTAEGELEIEYF</sequence>
<evidence type="ECO:0000313" key="3">
    <source>
        <dbReference type="Proteomes" id="UP001233271"/>
    </source>
</evidence>
<dbReference type="InterPro" id="IPR021607">
    <property type="entry name" value="DUF3224"/>
</dbReference>
<name>A0AA48QY08_9TREE</name>
<feature type="compositionally biased region" description="Low complexity" evidence="1">
    <location>
        <begin position="15"/>
        <end position="26"/>
    </location>
</feature>
<dbReference type="GeneID" id="85497740"/>
<gene>
    <name evidence="2" type="ORF">CcaverHIS019_0603290</name>
</gene>
<dbReference type="Pfam" id="PF11528">
    <property type="entry name" value="DUF3224"/>
    <property type="match status" value="1"/>
</dbReference>
<evidence type="ECO:0000256" key="1">
    <source>
        <dbReference type="SAM" id="MobiDB-lite"/>
    </source>
</evidence>
<dbReference type="RefSeq" id="XP_060459135.1">
    <property type="nucleotide sequence ID" value="XM_060602774.1"/>
</dbReference>
<accession>A0AA48QY08</accession>
<reference evidence="2" key="1">
    <citation type="journal article" date="2023" name="BMC Genomics">
        <title>Chromosome-level genome assemblies of Cutaneotrichosporon spp. (Trichosporonales, Basidiomycota) reveal imbalanced evolution between nucleotide sequences and chromosome synteny.</title>
        <authorList>
            <person name="Kobayashi Y."/>
            <person name="Kayamori A."/>
            <person name="Aoki K."/>
            <person name="Shiwa Y."/>
            <person name="Matsutani M."/>
            <person name="Fujita N."/>
            <person name="Sugita T."/>
            <person name="Iwasaki W."/>
            <person name="Tanaka N."/>
            <person name="Takashima M."/>
        </authorList>
    </citation>
    <scope>NUCLEOTIDE SEQUENCE</scope>
    <source>
        <strain evidence="2">HIS019</strain>
    </source>
</reference>
<proteinExistence type="predicted"/>
<evidence type="ECO:0000313" key="2">
    <source>
        <dbReference type="EMBL" id="BEI93870.1"/>
    </source>
</evidence>
<feature type="region of interest" description="Disordered" evidence="1">
    <location>
        <begin position="1"/>
        <end position="27"/>
    </location>
</feature>
<evidence type="ECO:0008006" key="4">
    <source>
        <dbReference type="Google" id="ProtNLM"/>
    </source>
</evidence>
<dbReference type="SUPFAM" id="SSF159238">
    <property type="entry name" value="SO1590-like"/>
    <property type="match status" value="1"/>
</dbReference>
<keyword evidence="3" id="KW-1185">Reference proteome</keyword>
<dbReference type="Gene3D" id="2.40.350.10">
    <property type="entry name" value="SO1590-like"/>
    <property type="match status" value="1"/>
</dbReference>
<dbReference type="AlphaFoldDB" id="A0AA48QY08"/>
<dbReference type="KEGG" id="ccac:CcaHIS019_0603290"/>
<dbReference type="Proteomes" id="UP001233271">
    <property type="component" value="Chromosome 6"/>
</dbReference>
<feature type="compositionally biased region" description="Pro residues" evidence="1">
    <location>
        <begin position="1"/>
        <end position="14"/>
    </location>
</feature>
<protein>
    <recommendedName>
        <fullName evidence="4">DUF3224 domain-containing protein</fullName>
    </recommendedName>
</protein>
<dbReference type="InterPro" id="IPR023159">
    <property type="entry name" value="SO1590-like_sf"/>
</dbReference>
<organism evidence="2 3">
    <name type="scientific">Cutaneotrichosporon cavernicola</name>
    <dbReference type="NCBI Taxonomy" id="279322"/>
    <lineage>
        <taxon>Eukaryota</taxon>
        <taxon>Fungi</taxon>
        <taxon>Dikarya</taxon>
        <taxon>Basidiomycota</taxon>
        <taxon>Agaricomycotina</taxon>
        <taxon>Tremellomycetes</taxon>
        <taxon>Trichosporonales</taxon>
        <taxon>Trichosporonaceae</taxon>
        <taxon>Cutaneotrichosporon</taxon>
    </lineage>
</organism>